<dbReference type="Pfam" id="PF13302">
    <property type="entry name" value="Acetyltransf_3"/>
    <property type="match status" value="1"/>
</dbReference>
<keyword evidence="1 5" id="KW-0808">Transferase</keyword>
<evidence type="ECO:0000256" key="3">
    <source>
        <dbReference type="ARBA" id="ARBA00038502"/>
    </source>
</evidence>
<dbReference type="Proteomes" id="UP000199236">
    <property type="component" value="Unassembled WGS sequence"/>
</dbReference>
<dbReference type="SUPFAM" id="SSF55729">
    <property type="entry name" value="Acyl-CoA N-acyltransferases (Nat)"/>
    <property type="match status" value="1"/>
</dbReference>
<evidence type="ECO:0000256" key="2">
    <source>
        <dbReference type="ARBA" id="ARBA00023315"/>
    </source>
</evidence>
<dbReference type="PROSITE" id="PS51186">
    <property type="entry name" value="GNAT"/>
    <property type="match status" value="1"/>
</dbReference>
<keyword evidence="2" id="KW-0012">Acyltransferase</keyword>
<keyword evidence="6" id="KW-1185">Reference proteome</keyword>
<dbReference type="InterPro" id="IPR016181">
    <property type="entry name" value="Acyl_CoA_acyltransferase"/>
</dbReference>
<dbReference type="Gene3D" id="3.40.630.30">
    <property type="match status" value="1"/>
</dbReference>
<organism evidence="5 6">
    <name type="scientific">Cohaesibacter marisflavi</name>
    <dbReference type="NCBI Taxonomy" id="655353"/>
    <lineage>
        <taxon>Bacteria</taxon>
        <taxon>Pseudomonadati</taxon>
        <taxon>Pseudomonadota</taxon>
        <taxon>Alphaproteobacteria</taxon>
        <taxon>Hyphomicrobiales</taxon>
        <taxon>Cohaesibacteraceae</taxon>
    </lineage>
</organism>
<dbReference type="AlphaFoldDB" id="A0A1I5JIC4"/>
<comment type="similarity">
    <text evidence="3">Belongs to the acetyltransferase family. RimJ subfamily.</text>
</comment>
<name>A0A1I5JIC4_9HYPH</name>
<sequence>MRIPDLASDRLVLRPLRPSDAPDLAKYCQDIEVSKYLAVVPHPYPENAANDWLEKQDKGVAGINMAITRNDALMGVVGIKASTERDVGIFAPTIGYWLATAYWGKGFMQEAVRRLLDWYLPLEPTEKMCAAAFEDNPRSINLLRNLGFEEVRRDTGYSVARGEKVPEIIMQLTSERFQQMGCA</sequence>
<evidence type="ECO:0000259" key="4">
    <source>
        <dbReference type="PROSITE" id="PS51186"/>
    </source>
</evidence>
<evidence type="ECO:0000256" key="1">
    <source>
        <dbReference type="ARBA" id="ARBA00022679"/>
    </source>
</evidence>
<feature type="domain" description="N-acetyltransferase" evidence="4">
    <location>
        <begin position="11"/>
        <end position="175"/>
    </location>
</feature>
<dbReference type="PANTHER" id="PTHR43792:SF8">
    <property type="entry name" value="[RIBOSOMAL PROTEIN US5]-ALANINE N-ACETYLTRANSFERASE"/>
    <property type="match status" value="1"/>
</dbReference>
<dbReference type="InterPro" id="IPR000182">
    <property type="entry name" value="GNAT_dom"/>
</dbReference>
<dbReference type="InterPro" id="IPR051531">
    <property type="entry name" value="N-acetyltransferase"/>
</dbReference>
<proteinExistence type="inferred from homology"/>
<protein>
    <submittedName>
        <fullName evidence="5">Protein N-acetyltransferase, RimJ/RimL family</fullName>
    </submittedName>
</protein>
<reference evidence="5 6" key="1">
    <citation type="submission" date="2016-10" db="EMBL/GenBank/DDBJ databases">
        <authorList>
            <person name="de Groot N.N."/>
        </authorList>
    </citation>
    <scope>NUCLEOTIDE SEQUENCE [LARGE SCALE GENOMIC DNA]</scope>
    <source>
        <strain evidence="5 6">CGMCC 1.9157</strain>
    </source>
</reference>
<dbReference type="EMBL" id="FOVR01000011">
    <property type="protein sequence ID" value="SFO72419.1"/>
    <property type="molecule type" value="Genomic_DNA"/>
</dbReference>
<evidence type="ECO:0000313" key="6">
    <source>
        <dbReference type="Proteomes" id="UP000199236"/>
    </source>
</evidence>
<evidence type="ECO:0000313" key="5">
    <source>
        <dbReference type="EMBL" id="SFO72419.1"/>
    </source>
</evidence>
<dbReference type="PANTHER" id="PTHR43792">
    <property type="entry name" value="GNAT FAMILY, PUTATIVE (AFU_ORTHOLOGUE AFUA_3G00765)-RELATED-RELATED"/>
    <property type="match status" value="1"/>
</dbReference>
<dbReference type="GO" id="GO:0016747">
    <property type="term" value="F:acyltransferase activity, transferring groups other than amino-acyl groups"/>
    <property type="evidence" value="ECO:0007669"/>
    <property type="project" value="InterPro"/>
</dbReference>
<accession>A0A1I5JIC4</accession>
<gene>
    <name evidence="5" type="ORF">SAMN04488056_111174</name>
</gene>
<dbReference type="STRING" id="655353.SAMN04488056_111174"/>